<organism evidence="4 6">
    <name type="scientific">Treponema socranskii subsp. socranskii VPI DR56BR1116 = ATCC 35536</name>
    <dbReference type="NCBI Taxonomy" id="1125725"/>
    <lineage>
        <taxon>Bacteria</taxon>
        <taxon>Pseudomonadati</taxon>
        <taxon>Spirochaetota</taxon>
        <taxon>Spirochaetia</taxon>
        <taxon>Spirochaetales</taxon>
        <taxon>Treponemataceae</taxon>
        <taxon>Treponema</taxon>
    </lineage>
</organism>
<dbReference type="OrthoDB" id="305469at2"/>
<dbReference type="STRING" id="1125725.HMPREF1325_1724"/>
<name>U2L239_TRESO</name>
<dbReference type="Proteomes" id="UP000016412">
    <property type="component" value="Unassembled WGS sequence"/>
</dbReference>
<feature type="domain" description="M23ase beta-sheet core" evidence="3">
    <location>
        <begin position="232"/>
        <end position="326"/>
    </location>
</feature>
<sequence length="339" mass="37292">MHKFKGISEKSPLAIFSKFFRIAIFALLCASYTSADTASFEGSACTLDVQYNSKAEPGDAIVVRMTLRGKERKRAVKDTIAQAELRTETKKIDSAQFFYINQKAKKQNVQELLAYVPISMWVSDGAYTIKVIYSAFGAEAEEFTLPITVIKKDFISETIALDARNTGIRTNTSPERVAQIEKLNALLGTVILSDVYTVKPFVPPVAQDTRRTSLFGDRRIYRYTDGKSATSAHYGIDYGVPEGTSVAACADGKVVMAENRITTGFSVVIAHAPGLYSLYYHLSALNVKEGQNVKQGDVLGLSGKTGLATGPHLHWEVRLNMCAVSPDFFTGDYAYTKQQ</sequence>
<dbReference type="PATRIC" id="fig|1125725.3.peg.2478"/>
<dbReference type="CDD" id="cd12797">
    <property type="entry name" value="M23_peptidase"/>
    <property type="match status" value="1"/>
</dbReference>
<dbReference type="EMBL" id="AUZJ01000066">
    <property type="protein sequence ID" value="ERF59592.1"/>
    <property type="molecule type" value="Genomic_DNA"/>
</dbReference>
<evidence type="ECO:0000313" key="6">
    <source>
        <dbReference type="Proteomes" id="UP000016412"/>
    </source>
</evidence>
<evidence type="ECO:0000313" key="5">
    <source>
        <dbReference type="EMBL" id="ERJ98572.1"/>
    </source>
</evidence>
<keyword evidence="7" id="KW-1185">Reference proteome</keyword>
<gene>
    <name evidence="5" type="ORF">HMPREF0860_0315</name>
    <name evidence="4" type="ORF">HMPREF1325_1724</name>
</gene>
<evidence type="ECO:0000256" key="2">
    <source>
        <dbReference type="SAM" id="SignalP"/>
    </source>
</evidence>
<evidence type="ECO:0000259" key="3">
    <source>
        <dbReference type="Pfam" id="PF01551"/>
    </source>
</evidence>
<comment type="caution">
    <text evidence="4">The sequence shown here is derived from an EMBL/GenBank/DDBJ whole genome shotgun (WGS) entry which is preliminary data.</text>
</comment>
<dbReference type="InterPro" id="IPR016047">
    <property type="entry name" value="M23ase_b-sheet_dom"/>
</dbReference>
<proteinExistence type="predicted"/>
<dbReference type="Gene3D" id="2.70.70.10">
    <property type="entry name" value="Glucose Permease (Domain IIA)"/>
    <property type="match status" value="1"/>
</dbReference>
<evidence type="ECO:0000313" key="7">
    <source>
        <dbReference type="Proteomes" id="UP000016646"/>
    </source>
</evidence>
<dbReference type="SUPFAM" id="SSF51261">
    <property type="entry name" value="Duplicated hybrid motif"/>
    <property type="match status" value="1"/>
</dbReference>
<dbReference type="InterPro" id="IPR011055">
    <property type="entry name" value="Dup_hybrid_motif"/>
</dbReference>
<dbReference type="EMBL" id="AVQI01000080">
    <property type="protein sequence ID" value="ERJ98572.1"/>
    <property type="molecule type" value="Genomic_DNA"/>
</dbReference>
<dbReference type="PANTHER" id="PTHR21666:SF289">
    <property type="entry name" value="L-ALA--D-GLU ENDOPEPTIDASE"/>
    <property type="match status" value="1"/>
</dbReference>
<reference evidence="6 7" key="1">
    <citation type="submission" date="2013-08" db="EMBL/GenBank/DDBJ databases">
        <authorList>
            <person name="Durkin A.S."/>
            <person name="Haft D.R."/>
            <person name="McCorrison J."/>
            <person name="Torralba M."/>
            <person name="Gillis M."/>
            <person name="Haft D.H."/>
            <person name="Methe B."/>
            <person name="Sutton G."/>
            <person name="Nelson K.E."/>
        </authorList>
    </citation>
    <scope>NUCLEOTIDE SEQUENCE [LARGE SCALE GENOMIC DNA]</scope>
    <source>
        <strain evidence="5 7">ATCC 35536</strain>
        <strain evidence="4 6">VPI DR56BR1116</strain>
    </source>
</reference>
<dbReference type="GO" id="GO:0004222">
    <property type="term" value="F:metalloendopeptidase activity"/>
    <property type="evidence" value="ECO:0007669"/>
    <property type="project" value="TreeGrafter"/>
</dbReference>
<dbReference type="InterPro" id="IPR050570">
    <property type="entry name" value="Cell_wall_metabolism_enzyme"/>
</dbReference>
<keyword evidence="1 2" id="KW-0732">Signal</keyword>
<dbReference type="Pfam" id="PF01551">
    <property type="entry name" value="Peptidase_M23"/>
    <property type="match status" value="1"/>
</dbReference>
<dbReference type="PANTHER" id="PTHR21666">
    <property type="entry name" value="PEPTIDASE-RELATED"/>
    <property type="match status" value="1"/>
</dbReference>
<evidence type="ECO:0000256" key="1">
    <source>
        <dbReference type="ARBA" id="ARBA00022729"/>
    </source>
</evidence>
<protein>
    <submittedName>
        <fullName evidence="4">Peptidase, M23 family</fullName>
    </submittedName>
</protein>
<dbReference type="RefSeq" id="WP_021331481.1">
    <property type="nucleotide sequence ID" value="NZ_AUZJ01000066.1"/>
</dbReference>
<feature type="chain" id="PRO_5004631348" evidence="2">
    <location>
        <begin position="36"/>
        <end position="339"/>
    </location>
</feature>
<accession>U2L239</accession>
<dbReference type="Proteomes" id="UP000016646">
    <property type="component" value="Unassembled WGS sequence"/>
</dbReference>
<dbReference type="eggNOG" id="COG0739">
    <property type="taxonomic scope" value="Bacteria"/>
</dbReference>
<evidence type="ECO:0000313" key="4">
    <source>
        <dbReference type="EMBL" id="ERF59592.1"/>
    </source>
</evidence>
<feature type="signal peptide" evidence="2">
    <location>
        <begin position="1"/>
        <end position="35"/>
    </location>
</feature>
<dbReference type="AlphaFoldDB" id="U2L239"/>